<organism evidence="3 4">
    <name type="scientific">Thiocystis violascens (strain ATCC 17096 / DSM 198 / 6111)</name>
    <name type="common">Chromatium violascens</name>
    <dbReference type="NCBI Taxonomy" id="765911"/>
    <lineage>
        <taxon>Bacteria</taxon>
        <taxon>Pseudomonadati</taxon>
        <taxon>Pseudomonadota</taxon>
        <taxon>Gammaproteobacteria</taxon>
        <taxon>Chromatiales</taxon>
        <taxon>Chromatiaceae</taxon>
        <taxon>Thiocystis</taxon>
    </lineage>
</organism>
<evidence type="ECO:0000259" key="2">
    <source>
        <dbReference type="PROSITE" id="PS51352"/>
    </source>
</evidence>
<proteinExistence type="predicted"/>
<keyword evidence="4" id="KW-1185">Reference proteome</keyword>
<sequence>MSSLPTFAALLVCLVAAWPLPTLLAATPEPSADEAYSFDDFPREEVLVYPDWFKQSFLDIRADLAEAVAAGKQGLMVYFGQKRCPYCHQLMKVNFGLSDIVEYTRRHFDVVPIDIWGTEEVVMLDGETLTERAWSQRADSDFTPAILFYTADGTIALHLRGYYPPYQFRAALEYVADGHYQHESFRDYLARGEDRMVFDPEDLNEEPFFTPPPHNLDRRYPAERPLAVFFEQGDCHPCDVLHGQALSAPAIHRHFSEFDSVQLDMRSAAPVITPTGQRTTARDWAAELGLFYAPAILFFDEQGKELLRVDSVVGFYRLRNVLNYLASKAYLTESYGAWRVSRAF</sequence>
<gene>
    <name evidence="3" type="ordered locus">Thivi_2509</name>
</gene>
<evidence type="ECO:0000256" key="1">
    <source>
        <dbReference type="SAM" id="SignalP"/>
    </source>
</evidence>
<dbReference type="EMBL" id="CP003154">
    <property type="protein sequence ID" value="AFL74447.1"/>
    <property type="molecule type" value="Genomic_DNA"/>
</dbReference>
<evidence type="ECO:0000313" key="4">
    <source>
        <dbReference type="Proteomes" id="UP000006062"/>
    </source>
</evidence>
<dbReference type="OrthoDB" id="9791630at2"/>
<feature type="domain" description="Thioredoxin" evidence="2">
    <location>
        <begin position="14"/>
        <end position="177"/>
    </location>
</feature>
<reference evidence="3 4" key="1">
    <citation type="submission" date="2012-06" db="EMBL/GenBank/DDBJ databases">
        <title>Complete sequence of Thiocystis violascens DSM 198.</title>
        <authorList>
            <consortium name="US DOE Joint Genome Institute"/>
            <person name="Lucas S."/>
            <person name="Han J."/>
            <person name="Lapidus A."/>
            <person name="Cheng J.-F."/>
            <person name="Goodwin L."/>
            <person name="Pitluck S."/>
            <person name="Peters L."/>
            <person name="Ovchinnikova G."/>
            <person name="Teshima H."/>
            <person name="Detter J.C."/>
            <person name="Han C."/>
            <person name="Tapia R."/>
            <person name="Land M."/>
            <person name="Hauser L."/>
            <person name="Kyrpides N."/>
            <person name="Ivanova N."/>
            <person name="Pagani I."/>
            <person name="Vogl K."/>
            <person name="Liu Z."/>
            <person name="Frigaard N.-U."/>
            <person name="Bryant D."/>
            <person name="Woyke T."/>
        </authorList>
    </citation>
    <scope>NUCLEOTIDE SEQUENCE [LARGE SCALE GENOMIC DNA]</scope>
    <source>
        <strain evidence="4">ATCC 17096 / DSM 198 / 6111</strain>
    </source>
</reference>
<dbReference type="CDD" id="cd02951">
    <property type="entry name" value="SoxW"/>
    <property type="match status" value="1"/>
</dbReference>
<dbReference type="AlphaFoldDB" id="I3YBS9"/>
<feature type="signal peptide" evidence="1">
    <location>
        <begin position="1"/>
        <end position="25"/>
    </location>
</feature>
<dbReference type="Proteomes" id="UP000006062">
    <property type="component" value="Chromosome"/>
</dbReference>
<protein>
    <submittedName>
        <fullName evidence="3">Thioredoxin-related protein</fullName>
    </submittedName>
</protein>
<accession>I3YBS9</accession>
<dbReference type="PROSITE" id="PS51352">
    <property type="entry name" value="THIOREDOXIN_2"/>
    <property type="match status" value="1"/>
</dbReference>
<dbReference type="SUPFAM" id="SSF52833">
    <property type="entry name" value="Thioredoxin-like"/>
    <property type="match status" value="2"/>
</dbReference>
<feature type="chain" id="PRO_5003683084" evidence="1">
    <location>
        <begin position="26"/>
        <end position="344"/>
    </location>
</feature>
<dbReference type="Gene3D" id="3.40.30.10">
    <property type="entry name" value="Glutaredoxin"/>
    <property type="match status" value="2"/>
</dbReference>
<dbReference type="InterPro" id="IPR041737">
    <property type="entry name" value="SoxW"/>
</dbReference>
<dbReference type="KEGG" id="tvi:Thivi_2509"/>
<dbReference type="STRING" id="765911.Thivi_2509"/>
<evidence type="ECO:0000313" key="3">
    <source>
        <dbReference type="EMBL" id="AFL74447.1"/>
    </source>
</evidence>
<dbReference type="Pfam" id="PF13098">
    <property type="entry name" value="Thioredoxin_2"/>
    <property type="match status" value="2"/>
</dbReference>
<dbReference type="HOGENOM" id="CLU_067494_0_0_6"/>
<dbReference type="InterPro" id="IPR036249">
    <property type="entry name" value="Thioredoxin-like_sf"/>
</dbReference>
<dbReference type="InterPro" id="IPR013766">
    <property type="entry name" value="Thioredoxin_domain"/>
</dbReference>
<keyword evidence="1" id="KW-0732">Signal</keyword>
<name>I3YBS9_THIV6</name>
<dbReference type="eggNOG" id="COG2143">
    <property type="taxonomic scope" value="Bacteria"/>
</dbReference>
<dbReference type="InterPro" id="IPR012336">
    <property type="entry name" value="Thioredoxin-like_fold"/>
</dbReference>
<dbReference type="RefSeq" id="WP_014778891.1">
    <property type="nucleotide sequence ID" value="NC_018012.1"/>
</dbReference>